<gene>
    <name evidence="3" type="ORF">OsI_21841</name>
</gene>
<evidence type="ECO:0008006" key="5">
    <source>
        <dbReference type="Google" id="ProtNLM"/>
    </source>
</evidence>
<keyword evidence="2" id="KW-0812">Transmembrane</keyword>
<reference evidence="3 4" key="1">
    <citation type="journal article" date="2005" name="PLoS Biol.">
        <title>The genomes of Oryza sativa: a history of duplications.</title>
        <authorList>
            <person name="Yu J."/>
            <person name="Wang J."/>
            <person name="Lin W."/>
            <person name="Li S."/>
            <person name="Li H."/>
            <person name="Zhou J."/>
            <person name="Ni P."/>
            <person name="Dong W."/>
            <person name="Hu S."/>
            <person name="Zeng C."/>
            <person name="Zhang J."/>
            <person name="Zhang Y."/>
            <person name="Li R."/>
            <person name="Xu Z."/>
            <person name="Li S."/>
            <person name="Li X."/>
            <person name="Zheng H."/>
            <person name="Cong L."/>
            <person name="Lin L."/>
            <person name="Yin J."/>
            <person name="Geng J."/>
            <person name="Li G."/>
            <person name="Shi J."/>
            <person name="Liu J."/>
            <person name="Lv H."/>
            <person name="Li J."/>
            <person name="Wang J."/>
            <person name="Deng Y."/>
            <person name="Ran L."/>
            <person name="Shi X."/>
            <person name="Wang X."/>
            <person name="Wu Q."/>
            <person name="Li C."/>
            <person name="Ren X."/>
            <person name="Wang J."/>
            <person name="Wang X."/>
            <person name="Li D."/>
            <person name="Liu D."/>
            <person name="Zhang X."/>
            <person name="Ji Z."/>
            <person name="Zhao W."/>
            <person name="Sun Y."/>
            <person name="Zhang Z."/>
            <person name="Bao J."/>
            <person name="Han Y."/>
            <person name="Dong L."/>
            <person name="Ji J."/>
            <person name="Chen P."/>
            <person name="Wu S."/>
            <person name="Liu J."/>
            <person name="Xiao Y."/>
            <person name="Bu D."/>
            <person name="Tan J."/>
            <person name="Yang L."/>
            <person name="Ye C."/>
            <person name="Zhang J."/>
            <person name="Xu J."/>
            <person name="Zhou Y."/>
            <person name="Yu Y."/>
            <person name="Zhang B."/>
            <person name="Zhuang S."/>
            <person name="Wei H."/>
            <person name="Liu B."/>
            <person name="Lei M."/>
            <person name="Yu H."/>
            <person name="Li Y."/>
            <person name="Xu H."/>
            <person name="Wei S."/>
            <person name="He X."/>
            <person name="Fang L."/>
            <person name="Zhang Z."/>
            <person name="Zhang Y."/>
            <person name="Huang X."/>
            <person name="Su Z."/>
            <person name="Tong W."/>
            <person name="Li J."/>
            <person name="Tong Z."/>
            <person name="Li S."/>
            <person name="Ye J."/>
            <person name="Wang L."/>
            <person name="Fang L."/>
            <person name="Lei T."/>
            <person name="Chen C."/>
            <person name="Chen H."/>
            <person name="Xu Z."/>
            <person name="Li H."/>
            <person name="Huang H."/>
            <person name="Zhang F."/>
            <person name="Xu H."/>
            <person name="Li N."/>
            <person name="Zhao C."/>
            <person name="Li S."/>
            <person name="Dong L."/>
            <person name="Huang Y."/>
            <person name="Li L."/>
            <person name="Xi Y."/>
            <person name="Qi Q."/>
            <person name="Li W."/>
            <person name="Zhang B."/>
            <person name="Hu W."/>
            <person name="Zhang Y."/>
            <person name="Tian X."/>
            <person name="Jiao Y."/>
            <person name="Liang X."/>
            <person name="Jin J."/>
            <person name="Gao L."/>
            <person name="Zheng W."/>
            <person name="Hao B."/>
            <person name="Liu S."/>
            <person name="Wang W."/>
            <person name="Yuan L."/>
            <person name="Cao M."/>
            <person name="McDermott J."/>
            <person name="Samudrala R."/>
            <person name="Wang J."/>
            <person name="Wong G.K."/>
            <person name="Yang H."/>
        </authorList>
    </citation>
    <scope>NUCLEOTIDE SEQUENCE [LARGE SCALE GENOMIC DNA]</scope>
    <source>
        <strain evidence="4">cv. 93-11</strain>
    </source>
</reference>
<dbReference type="EMBL" id="CM000131">
    <property type="protein sequence ID" value="EAY99848.1"/>
    <property type="molecule type" value="Genomic_DNA"/>
</dbReference>
<protein>
    <recommendedName>
        <fullName evidence="5">F-box domain-containing protein</fullName>
    </recommendedName>
</protein>
<keyword evidence="4" id="KW-1185">Reference proteome</keyword>
<dbReference type="Gramene" id="BGIOSGA021822-TA">
    <property type="protein sequence ID" value="BGIOSGA021822-PA"/>
    <property type="gene ID" value="BGIOSGA021822"/>
</dbReference>
<keyword evidence="2" id="KW-1133">Transmembrane helix</keyword>
<dbReference type="STRING" id="39946.A2Y9T8"/>
<evidence type="ECO:0000313" key="3">
    <source>
        <dbReference type="EMBL" id="EAY99848.1"/>
    </source>
</evidence>
<evidence type="ECO:0000256" key="1">
    <source>
        <dbReference type="SAM" id="MobiDB-lite"/>
    </source>
</evidence>
<feature type="transmembrane region" description="Helical" evidence="2">
    <location>
        <begin position="134"/>
        <end position="157"/>
    </location>
</feature>
<proteinExistence type="predicted"/>
<evidence type="ECO:0000313" key="4">
    <source>
        <dbReference type="Proteomes" id="UP000007015"/>
    </source>
</evidence>
<evidence type="ECO:0000256" key="2">
    <source>
        <dbReference type="SAM" id="Phobius"/>
    </source>
</evidence>
<organism evidence="3 4">
    <name type="scientific">Oryza sativa subsp. indica</name>
    <name type="common">Rice</name>
    <dbReference type="NCBI Taxonomy" id="39946"/>
    <lineage>
        <taxon>Eukaryota</taxon>
        <taxon>Viridiplantae</taxon>
        <taxon>Streptophyta</taxon>
        <taxon>Embryophyta</taxon>
        <taxon>Tracheophyta</taxon>
        <taxon>Spermatophyta</taxon>
        <taxon>Magnoliopsida</taxon>
        <taxon>Liliopsida</taxon>
        <taxon>Poales</taxon>
        <taxon>Poaceae</taxon>
        <taxon>BOP clade</taxon>
        <taxon>Oryzoideae</taxon>
        <taxon>Oryzeae</taxon>
        <taxon>Oryzinae</taxon>
        <taxon>Oryza</taxon>
        <taxon>Oryza sativa</taxon>
    </lineage>
</organism>
<feature type="compositionally biased region" description="Basic and acidic residues" evidence="1">
    <location>
        <begin position="284"/>
        <end position="298"/>
    </location>
</feature>
<keyword evidence="2" id="KW-0472">Membrane</keyword>
<sequence>MACASAGKRDMMNQPGHGGDLPVAKRRRCVEPTGAAAACIPEDIVEEILLRLPVKSILRFRSFTYDYQGGIFFYVDYAMIYRYDVERRVVERVVDMLEEMTYFDRSRRKLDRCDGDWMHYAIQYKQLGTDGVSIGARLGVGVLSFFVVVVLLLPSVLHPSHASRAALRQGGAHLPPRRPQLRLRHAAREEKATRSTSTPSSRSWPPPRRTGARPGSTSTSWAAAPVLRSPSCATTTSATTPFVESCTALADGDGGGGGGYCALCSERCGGEMLHPGDGSLIRSRGRENGEEELSKYSK</sequence>
<accession>A2Y9T8</accession>
<name>A2Y9T8_ORYSI</name>
<dbReference type="AlphaFoldDB" id="A2Y9T8"/>
<feature type="region of interest" description="Disordered" evidence="1">
    <location>
        <begin position="274"/>
        <end position="298"/>
    </location>
</feature>
<feature type="compositionally biased region" description="Low complexity" evidence="1">
    <location>
        <begin position="194"/>
        <end position="203"/>
    </location>
</feature>
<feature type="region of interest" description="Disordered" evidence="1">
    <location>
        <begin position="186"/>
        <end position="221"/>
    </location>
</feature>
<dbReference type="Proteomes" id="UP000007015">
    <property type="component" value="Chromosome 6"/>
</dbReference>
<dbReference type="HOGENOM" id="CLU_935042_0_0_1"/>